<protein>
    <recommendedName>
        <fullName evidence="2">NFACT protein C-terminal domain-containing protein</fullName>
    </recommendedName>
</protein>
<dbReference type="GO" id="GO:1990116">
    <property type="term" value="P:ribosome-associated ubiquitin-dependent protein catabolic process"/>
    <property type="evidence" value="ECO:0007669"/>
    <property type="project" value="TreeGrafter"/>
</dbReference>
<dbReference type="OrthoDB" id="207084at2759"/>
<feature type="compositionally biased region" description="Basic and acidic residues" evidence="1">
    <location>
        <begin position="137"/>
        <end position="155"/>
    </location>
</feature>
<accession>A0A8K0K4D7</accession>
<feature type="compositionally biased region" description="Acidic residues" evidence="1">
    <location>
        <begin position="34"/>
        <end position="50"/>
    </location>
</feature>
<proteinExistence type="predicted"/>
<evidence type="ECO:0000259" key="2">
    <source>
        <dbReference type="Pfam" id="PF11923"/>
    </source>
</evidence>
<feature type="compositionally biased region" description="Basic and acidic residues" evidence="1">
    <location>
        <begin position="85"/>
        <end position="101"/>
    </location>
</feature>
<dbReference type="GO" id="GO:1990112">
    <property type="term" value="C:RQC complex"/>
    <property type="evidence" value="ECO:0007669"/>
    <property type="project" value="TreeGrafter"/>
</dbReference>
<gene>
    <name evidence="3" type="ORF">J437_LFUL000132</name>
</gene>
<dbReference type="AlphaFoldDB" id="A0A8K0K4D7"/>
<dbReference type="GO" id="GO:0043023">
    <property type="term" value="F:ribosomal large subunit binding"/>
    <property type="evidence" value="ECO:0007669"/>
    <property type="project" value="TreeGrafter"/>
</dbReference>
<feature type="domain" description="NFACT protein C-terminal" evidence="2">
    <location>
        <begin position="296"/>
        <end position="385"/>
    </location>
</feature>
<name>A0A8K0K4D7_LADFU</name>
<comment type="caution">
    <text evidence="3">The sequence shown here is derived from an EMBL/GenBank/DDBJ whole genome shotgun (WGS) entry which is preliminary data.</text>
</comment>
<feature type="compositionally biased region" description="Basic and acidic residues" evidence="1">
    <location>
        <begin position="51"/>
        <end position="77"/>
    </location>
</feature>
<evidence type="ECO:0000313" key="3">
    <source>
        <dbReference type="EMBL" id="KAG8228130.1"/>
    </source>
</evidence>
<feature type="compositionally biased region" description="Basic and acidic residues" evidence="1">
    <location>
        <begin position="201"/>
        <end position="214"/>
    </location>
</feature>
<dbReference type="EMBL" id="KZ308359">
    <property type="protein sequence ID" value="KAG8228130.1"/>
    <property type="molecule type" value="Genomic_DNA"/>
</dbReference>
<organism evidence="3 4">
    <name type="scientific">Ladona fulva</name>
    <name type="common">Scarce chaser dragonfly</name>
    <name type="synonym">Libellula fulva</name>
    <dbReference type="NCBI Taxonomy" id="123851"/>
    <lineage>
        <taxon>Eukaryota</taxon>
        <taxon>Metazoa</taxon>
        <taxon>Ecdysozoa</taxon>
        <taxon>Arthropoda</taxon>
        <taxon>Hexapoda</taxon>
        <taxon>Insecta</taxon>
        <taxon>Pterygota</taxon>
        <taxon>Palaeoptera</taxon>
        <taxon>Odonata</taxon>
        <taxon>Epiprocta</taxon>
        <taxon>Anisoptera</taxon>
        <taxon>Libelluloidea</taxon>
        <taxon>Libellulidae</taxon>
        <taxon>Ladona</taxon>
    </lineage>
</organism>
<reference evidence="3" key="1">
    <citation type="submission" date="2013-04" db="EMBL/GenBank/DDBJ databases">
        <authorList>
            <person name="Qu J."/>
            <person name="Murali S.C."/>
            <person name="Bandaranaike D."/>
            <person name="Bellair M."/>
            <person name="Blankenburg K."/>
            <person name="Chao H."/>
            <person name="Dinh H."/>
            <person name="Doddapaneni H."/>
            <person name="Downs B."/>
            <person name="Dugan-Rocha S."/>
            <person name="Elkadiri S."/>
            <person name="Gnanaolivu R.D."/>
            <person name="Hernandez B."/>
            <person name="Javaid M."/>
            <person name="Jayaseelan J.C."/>
            <person name="Lee S."/>
            <person name="Li M."/>
            <person name="Ming W."/>
            <person name="Munidasa M."/>
            <person name="Muniz J."/>
            <person name="Nguyen L."/>
            <person name="Ongeri F."/>
            <person name="Osuji N."/>
            <person name="Pu L.-L."/>
            <person name="Puazo M."/>
            <person name="Qu C."/>
            <person name="Quiroz J."/>
            <person name="Raj R."/>
            <person name="Weissenberger G."/>
            <person name="Xin Y."/>
            <person name="Zou X."/>
            <person name="Han Y."/>
            <person name="Richards S."/>
            <person name="Worley K."/>
            <person name="Muzny D."/>
            <person name="Gibbs R."/>
        </authorList>
    </citation>
    <scope>NUCLEOTIDE SEQUENCE</scope>
    <source>
        <strain evidence="3">Sampled in the wild</strain>
    </source>
</reference>
<dbReference type="Pfam" id="PF11923">
    <property type="entry name" value="NFACT-C"/>
    <property type="match status" value="1"/>
</dbReference>
<dbReference type="GO" id="GO:0072344">
    <property type="term" value="P:rescue of stalled ribosome"/>
    <property type="evidence" value="ECO:0007669"/>
    <property type="project" value="TreeGrafter"/>
</dbReference>
<evidence type="ECO:0000256" key="1">
    <source>
        <dbReference type="SAM" id="MobiDB-lite"/>
    </source>
</evidence>
<dbReference type="InterPro" id="IPR051608">
    <property type="entry name" value="RQC_Subunit_NEMF"/>
</dbReference>
<feature type="compositionally biased region" description="Basic residues" evidence="1">
    <location>
        <begin position="189"/>
        <end position="200"/>
    </location>
</feature>
<dbReference type="GO" id="GO:0000049">
    <property type="term" value="F:tRNA binding"/>
    <property type="evidence" value="ECO:0007669"/>
    <property type="project" value="TreeGrafter"/>
</dbReference>
<dbReference type="PANTHER" id="PTHR15239:SF6">
    <property type="entry name" value="RIBOSOME QUALITY CONTROL COMPLEX SUBUNIT NEMF"/>
    <property type="match status" value="1"/>
</dbReference>
<keyword evidence="4" id="KW-1185">Reference proteome</keyword>
<dbReference type="InterPro" id="IPR021846">
    <property type="entry name" value="NFACT-C"/>
</dbReference>
<feature type="compositionally biased region" description="Basic and acidic residues" evidence="1">
    <location>
        <begin position="269"/>
        <end position="279"/>
    </location>
</feature>
<feature type="compositionally biased region" description="Basic residues" evidence="1">
    <location>
        <begin position="156"/>
        <end position="167"/>
    </location>
</feature>
<dbReference type="PANTHER" id="PTHR15239">
    <property type="entry name" value="NUCLEAR EXPORT MEDIATOR FACTOR NEMF"/>
    <property type="match status" value="1"/>
</dbReference>
<feature type="region of interest" description="Disordered" evidence="1">
    <location>
        <begin position="1"/>
        <end position="300"/>
    </location>
</feature>
<evidence type="ECO:0000313" key="4">
    <source>
        <dbReference type="Proteomes" id="UP000792457"/>
    </source>
</evidence>
<feature type="compositionally biased region" description="Acidic residues" evidence="1">
    <location>
        <begin position="280"/>
        <end position="290"/>
    </location>
</feature>
<feature type="compositionally biased region" description="Polar residues" evidence="1">
    <location>
        <begin position="8"/>
        <end position="32"/>
    </location>
</feature>
<reference evidence="3" key="2">
    <citation type="submission" date="2017-10" db="EMBL/GenBank/DDBJ databases">
        <title>Ladona fulva Genome sequencing and assembly.</title>
        <authorList>
            <person name="Murali S."/>
            <person name="Richards S."/>
            <person name="Bandaranaike D."/>
            <person name="Bellair M."/>
            <person name="Blankenburg K."/>
            <person name="Chao H."/>
            <person name="Dinh H."/>
            <person name="Doddapaneni H."/>
            <person name="Dugan-Rocha S."/>
            <person name="Elkadiri S."/>
            <person name="Gnanaolivu R."/>
            <person name="Hernandez B."/>
            <person name="Skinner E."/>
            <person name="Javaid M."/>
            <person name="Lee S."/>
            <person name="Li M."/>
            <person name="Ming W."/>
            <person name="Munidasa M."/>
            <person name="Muniz J."/>
            <person name="Nguyen L."/>
            <person name="Hughes D."/>
            <person name="Osuji N."/>
            <person name="Pu L.-L."/>
            <person name="Puazo M."/>
            <person name="Qu C."/>
            <person name="Quiroz J."/>
            <person name="Raj R."/>
            <person name="Weissenberger G."/>
            <person name="Xin Y."/>
            <person name="Zou X."/>
            <person name="Han Y."/>
            <person name="Worley K."/>
            <person name="Muzny D."/>
            <person name="Gibbs R."/>
        </authorList>
    </citation>
    <scope>NUCLEOTIDE SEQUENCE</scope>
    <source>
        <strain evidence="3">Sampled in the wild</strain>
    </source>
</reference>
<feature type="compositionally biased region" description="Basic and acidic residues" evidence="1">
    <location>
        <begin position="224"/>
        <end position="233"/>
    </location>
</feature>
<dbReference type="Proteomes" id="UP000792457">
    <property type="component" value="Unassembled WGS sequence"/>
</dbReference>
<sequence>MEDDESLSRLTITESVEGSISGTDGASQSLASTELEEDQEIELEDSEDEEVEKKSNDQNESTLKEDEAEDDANKNDVSDDDSEDDKMPKFPDTQIKLEHQHGQLSVVAESASILKNPKSTEDDSVIYLGDNKPVKIKPADNNKKRQQKKEVEKNKGQAKGHKQKGDKKKGAEADSDTENETKNEQQVKRGQRGKLKKIKEKYKDQDEEERKLRMEILQSAGSAKDSKGKKGKQDQGNNKKKNAKKNEKKISLTPFSGTGYLLGDDQDVPDTKVVAKEEQGGEEEEDDEEGPTGGETDVLFTLTGQPVPEDELLFAIPTVAPYNALANYKFKVKLTPGTGKRGKAAKTALNMFMREKTTTPRERDLLRSVKDQDIARNIPGKVKVSAPMLQKLKK</sequence>